<dbReference type="Proteomes" id="UP000237000">
    <property type="component" value="Unassembled WGS sequence"/>
</dbReference>
<organism evidence="2 3">
    <name type="scientific">Trema orientale</name>
    <name type="common">Charcoal tree</name>
    <name type="synonym">Celtis orientalis</name>
    <dbReference type="NCBI Taxonomy" id="63057"/>
    <lineage>
        <taxon>Eukaryota</taxon>
        <taxon>Viridiplantae</taxon>
        <taxon>Streptophyta</taxon>
        <taxon>Embryophyta</taxon>
        <taxon>Tracheophyta</taxon>
        <taxon>Spermatophyta</taxon>
        <taxon>Magnoliopsida</taxon>
        <taxon>eudicotyledons</taxon>
        <taxon>Gunneridae</taxon>
        <taxon>Pentapetalae</taxon>
        <taxon>rosids</taxon>
        <taxon>fabids</taxon>
        <taxon>Rosales</taxon>
        <taxon>Cannabaceae</taxon>
        <taxon>Trema</taxon>
    </lineage>
</organism>
<evidence type="ECO:0000313" key="3">
    <source>
        <dbReference type="Proteomes" id="UP000237000"/>
    </source>
</evidence>
<accession>A0A2P5ENR7</accession>
<reference evidence="3" key="1">
    <citation type="submission" date="2016-06" db="EMBL/GenBank/DDBJ databases">
        <title>Parallel loss of symbiosis genes in relatives of nitrogen-fixing non-legume Parasponia.</title>
        <authorList>
            <person name="Van Velzen R."/>
            <person name="Holmer R."/>
            <person name="Bu F."/>
            <person name="Rutten L."/>
            <person name="Van Zeijl A."/>
            <person name="Liu W."/>
            <person name="Santuari L."/>
            <person name="Cao Q."/>
            <person name="Sharma T."/>
            <person name="Shen D."/>
            <person name="Roswanjaya Y."/>
            <person name="Wardhani T."/>
            <person name="Kalhor M.S."/>
            <person name="Jansen J."/>
            <person name="Van den Hoogen J."/>
            <person name="Gungor B."/>
            <person name="Hartog M."/>
            <person name="Hontelez J."/>
            <person name="Verver J."/>
            <person name="Yang W.-C."/>
            <person name="Schijlen E."/>
            <person name="Repin R."/>
            <person name="Schilthuizen M."/>
            <person name="Schranz E."/>
            <person name="Heidstra R."/>
            <person name="Miyata K."/>
            <person name="Fedorova E."/>
            <person name="Kohlen W."/>
            <person name="Bisseling T."/>
            <person name="Smit S."/>
            <person name="Geurts R."/>
        </authorList>
    </citation>
    <scope>NUCLEOTIDE SEQUENCE [LARGE SCALE GENOMIC DNA]</scope>
    <source>
        <strain evidence="3">cv. RG33-2</strain>
    </source>
</reference>
<protein>
    <recommendedName>
        <fullName evidence="4">Retrovirus-related Pol polyprotein from transposon TNT 1-94</fullName>
    </recommendedName>
</protein>
<feature type="compositionally biased region" description="Polar residues" evidence="1">
    <location>
        <begin position="109"/>
        <end position="126"/>
    </location>
</feature>
<name>A0A2P5ENR7_TREOI</name>
<dbReference type="InParanoid" id="A0A2P5ENR7"/>
<feature type="region of interest" description="Disordered" evidence="1">
    <location>
        <begin position="93"/>
        <end position="155"/>
    </location>
</feature>
<feature type="compositionally biased region" description="Polar residues" evidence="1">
    <location>
        <begin position="134"/>
        <end position="155"/>
    </location>
</feature>
<evidence type="ECO:0008006" key="4">
    <source>
        <dbReference type="Google" id="ProtNLM"/>
    </source>
</evidence>
<dbReference type="Pfam" id="PF14223">
    <property type="entry name" value="Retrotran_gag_2"/>
    <property type="match status" value="1"/>
</dbReference>
<evidence type="ECO:0000256" key="1">
    <source>
        <dbReference type="SAM" id="MobiDB-lite"/>
    </source>
</evidence>
<proteinExistence type="predicted"/>
<dbReference type="OrthoDB" id="1434153at2759"/>
<dbReference type="EMBL" id="JXTC01000120">
    <property type="protein sequence ID" value="PON87218.1"/>
    <property type="molecule type" value="Genomic_DNA"/>
</dbReference>
<comment type="caution">
    <text evidence="2">The sequence shown here is derived from an EMBL/GenBank/DDBJ whole genome shotgun (WGS) entry which is preliminary data.</text>
</comment>
<feature type="non-terminal residue" evidence="2">
    <location>
        <position position="155"/>
    </location>
</feature>
<dbReference type="STRING" id="63057.A0A2P5ENR7"/>
<evidence type="ECO:0000313" key="2">
    <source>
        <dbReference type="EMBL" id="PON87218.1"/>
    </source>
</evidence>
<sequence>MNKIYLKERLFGYKINTSKSLEQNLDEFLRMTIELANSGENEALSNENQAIIILNSLPDSFKEVKSAIKYGRTSITLEEVLSALRSKDLELKVEKQTSSGGENYYARGRSQQKGNNQRGTSESQIQVEPYQVEQIPQQTQLQLDENSELQNNQQD</sequence>
<gene>
    <name evidence="2" type="ORF">TorRG33x02_169950</name>
</gene>
<keyword evidence="3" id="KW-1185">Reference proteome</keyword>
<dbReference type="AlphaFoldDB" id="A0A2P5ENR7"/>